<comment type="caution">
    <text evidence="2">The sequence shown here is derived from an EMBL/GenBank/DDBJ whole genome shotgun (WGS) entry which is preliminary data.</text>
</comment>
<gene>
    <name evidence="2" type="ORF">SU32_16280</name>
</gene>
<dbReference type="Proteomes" id="UP000038011">
    <property type="component" value="Unassembled WGS sequence"/>
</dbReference>
<dbReference type="OrthoDB" id="8382332at2"/>
<dbReference type="AlphaFoldDB" id="A0A0M9GKN5"/>
<dbReference type="PATRIC" id="fig|1514904.3.peg.2664"/>
<name>A0A0M9GKN5_9HYPH</name>
<evidence type="ECO:0000256" key="1">
    <source>
        <dbReference type="SAM" id="MobiDB-lite"/>
    </source>
</evidence>
<dbReference type="STRING" id="1514904.SU32_16280"/>
<protein>
    <submittedName>
        <fullName evidence="2">Uncharacterized protein</fullName>
    </submittedName>
</protein>
<dbReference type="RefSeq" id="WP_054000442.1">
    <property type="nucleotide sequence ID" value="NZ_JXMU01000036.1"/>
</dbReference>
<proteinExistence type="predicted"/>
<evidence type="ECO:0000313" key="3">
    <source>
        <dbReference type="Proteomes" id="UP000038011"/>
    </source>
</evidence>
<sequence>MSGIDHEQTAEIDEAGRWLASLSPEQRAQRPAVPLLRERFDLTAVQACEAIAIARQLRSEVR</sequence>
<organism evidence="2 3">
    <name type="scientific">Ahrensia marina</name>
    <dbReference type="NCBI Taxonomy" id="1514904"/>
    <lineage>
        <taxon>Bacteria</taxon>
        <taxon>Pseudomonadati</taxon>
        <taxon>Pseudomonadota</taxon>
        <taxon>Alphaproteobacteria</taxon>
        <taxon>Hyphomicrobiales</taxon>
        <taxon>Ahrensiaceae</taxon>
        <taxon>Ahrensia</taxon>
    </lineage>
</organism>
<reference evidence="2 3" key="1">
    <citation type="submission" date="2015-01" db="EMBL/GenBank/DDBJ databases">
        <title>Ahrensia donghaiensis sp. nov., a novel dimethylsulphoniopropionate-cleavage bacterium isolated from seawater and emended descriptions of the genus Ahrensia and Ahrensia kielensis.</title>
        <authorList>
            <person name="Liu J."/>
        </authorList>
    </citation>
    <scope>NUCLEOTIDE SEQUENCE [LARGE SCALE GENOMIC DNA]</scope>
    <source>
        <strain evidence="2 3">LZD062</strain>
    </source>
</reference>
<evidence type="ECO:0000313" key="2">
    <source>
        <dbReference type="EMBL" id="KPA99962.1"/>
    </source>
</evidence>
<feature type="region of interest" description="Disordered" evidence="1">
    <location>
        <begin position="1"/>
        <end position="29"/>
    </location>
</feature>
<accession>A0A0M9GKN5</accession>
<dbReference type="EMBL" id="JXMU01000036">
    <property type="protein sequence ID" value="KPA99962.1"/>
    <property type="molecule type" value="Genomic_DNA"/>
</dbReference>
<keyword evidence="3" id="KW-1185">Reference proteome</keyword>